<organism evidence="2 3">
    <name type="scientific">Yersinia similis</name>
    <dbReference type="NCBI Taxonomy" id="367190"/>
    <lineage>
        <taxon>Bacteria</taxon>
        <taxon>Pseudomonadati</taxon>
        <taxon>Pseudomonadota</taxon>
        <taxon>Gammaproteobacteria</taxon>
        <taxon>Enterobacterales</taxon>
        <taxon>Yersiniaceae</taxon>
        <taxon>Yersinia</taxon>
    </lineage>
</organism>
<accession>A0ABM5Q413</accession>
<protein>
    <recommendedName>
        <fullName evidence="4">30S ribosomal protein S13</fullName>
    </recommendedName>
</protein>
<reference evidence="2 3" key="1">
    <citation type="journal article" date="2014" name="Genome Announc.">
        <title>Genome Sequence of Yersinia similis Y228T, a Member of the Yersinia pseudotuberculosis Complex.</title>
        <authorList>
            <person name="Sprague L.D."/>
            <person name="Neubauer H."/>
        </authorList>
    </citation>
    <scope>NUCLEOTIDE SEQUENCE [LARGE SCALE GENOMIC DNA]</scope>
    <source>
        <strain evidence="2 3">228</strain>
    </source>
</reference>
<evidence type="ECO:0000313" key="3">
    <source>
        <dbReference type="Proteomes" id="UP000019439"/>
    </source>
</evidence>
<proteinExistence type="predicted"/>
<name>A0ABM5Q413_9GAMM</name>
<dbReference type="EMBL" id="CP007230">
    <property type="protein sequence ID" value="AHK21946.1"/>
    <property type="molecule type" value="Genomic_DNA"/>
</dbReference>
<keyword evidence="3" id="KW-1185">Reference proteome</keyword>
<evidence type="ECO:0008006" key="4">
    <source>
        <dbReference type="Google" id="ProtNLM"/>
    </source>
</evidence>
<evidence type="ECO:0000313" key="2">
    <source>
        <dbReference type="EMBL" id="AHK21946.1"/>
    </source>
</evidence>
<sequence>MIASDAMHGLKFLQLVGILSEGGEVKCGIRHKMHRRAGNLSGVKTNRGKKHNAKNTQQRVVQ</sequence>
<gene>
    <name evidence="2" type="ORF">BF17_07595</name>
</gene>
<dbReference type="Proteomes" id="UP000019439">
    <property type="component" value="Chromosome"/>
</dbReference>
<evidence type="ECO:0000256" key="1">
    <source>
        <dbReference type="SAM" id="MobiDB-lite"/>
    </source>
</evidence>
<feature type="region of interest" description="Disordered" evidence="1">
    <location>
        <begin position="32"/>
        <end position="62"/>
    </location>
</feature>